<dbReference type="WBParaSite" id="EEL_0000435401-mRNA-1">
    <property type="protein sequence ID" value="EEL_0000435401-mRNA-1"/>
    <property type="gene ID" value="EEL_0000435401"/>
</dbReference>
<keyword evidence="2" id="KW-0812">Transmembrane</keyword>
<reference evidence="4" key="1">
    <citation type="submission" date="2017-02" db="UniProtKB">
        <authorList>
            <consortium name="WormBaseParasite"/>
        </authorList>
    </citation>
    <scope>IDENTIFICATION</scope>
</reference>
<organism evidence="3 4">
    <name type="scientific">Elaeophora elaphi</name>
    <dbReference type="NCBI Taxonomy" id="1147741"/>
    <lineage>
        <taxon>Eukaryota</taxon>
        <taxon>Metazoa</taxon>
        <taxon>Ecdysozoa</taxon>
        <taxon>Nematoda</taxon>
        <taxon>Chromadorea</taxon>
        <taxon>Rhabditida</taxon>
        <taxon>Spirurina</taxon>
        <taxon>Spiruromorpha</taxon>
        <taxon>Filarioidea</taxon>
        <taxon>Onchocercidae</taxon>
        <taxon>Elaeophora</taxon>
    </lineage>
</organism>
<keyword evidence="2" id="KW-0472">Membrane</keyword>
<proteinExistence type="predicted"/>
<dbReference type="AlphaFoldDB" id="A0A0R3RRI9"/>
<name>A0A0R3RRI9_9BILA</name>
<feature type="region of interest" description="Disordered" evidence="1">
    <location>
        <begin position="127"/>
        <end position="155"/>
    </location>
</feature>
<dbReference type="Proteomes" id="UP000050640">
    <property type="component" value="Unplaced"/>
</dbReference>
<feature type="compositionally biased region" description="Acidic residues" evidence="1">
    <location>
        <begin position="139"/>
        <end position="155"/>
    </location>
</feature>
<keyword evidence="3" id="KW-1185">Reference proteome</keyword>
<feature type="transmembrane region" description="Helical" evidence="2">
    <location>
        <begin position="463"/>
        <end position="483"/>
    </location>
</feature>
<protein>
    <submittedName>
        <fullName evidence="4">XK-related protein</fullName>
    </submittedName>
</protein>
<feature type="transmembrane region" description="Helical" evidence="2">
    <location>
        <begin position="426"/>
        <end position="451"/>
    </location>
</feature>
<keyword evidence="2" id="KW-1133">Transmembrane helix</keyword>
<evidence type="ECO:0000256" key="1">
    <source>
        <dbReference type="SAM" id="MobiDB-lite"/>
    </source>
</evidence>
<evidence type="ECO:0000313" key="3">
    <source>
        <dbReference type="Proteomes" id="UP000050640"/>
    </source>
</evidence>
<evidence type="ECO:0000256" key="2">
    <source>
        <dbReference type="SAM" id="Phobius"/>
    </source>
</evidence>
<evidence type="ECO:0000313" key="4">
    <source>
        <dbReference type="WBParaSite" id="EEL_0000435401-mRNA-1"/>
    </source>
</evidence>
<sequence>MRWCCFVFCCAYRFTLALLAHFNWFTSTYVNCIYFVLWKSYDLLWFWMHLILCTCFKPLRTRNYLIVWCNLIRKRITIYPNNTYEVKFLMPLEIFREFLELYFVQPIRLLFQEIYVREYEQLQKSERKQKPNKINGVEPSDEEGEEGDSSGDDQDADAVEIERMEPEELNSGNLKINSVKSSTLAVRDDEERECKKQIFMGGAMPSSSNWLRQCDHNEVLVPPPRLKKQAAKLREEKDRETCSHISMRGCWNRFNICDVIRKRLKSCKSCKYCAPCRIERYSLDGAVEMENNGAGNVSDAASQIGLTGRIRRCLPIVKNRYSSSDDIDLLTPDFTNKRDLTNAKEILLREKRDRRVLKKRLQAQKRAELAIIAKYEAKQKTISSAIELLLQILQMITSFAILVGNIRKTFIPAHFNWVKHGRNDSMMLMMLWRCTVFLDVLLFWTSVIWAYCLQCHLCCRLGLLKFWVWILMLALIGGVFVLYPMSYVQDNLDVSWCQFKPNSTLAQYQPNW</sequence>
<accession>A0A0R3RRI9</accession>